<feature type="region of interest" description="Disordered" evidence="2">
    <location>
        <begin position="387"/>
        <end position="418"/>
    </location>
</feature>
<sequence length="952" mass="106836">MAMAQALAAKRRVRGGHKAVITRKLEEVKRITEADEPDLVKAEQLCRSLKDKLDTIKDSDEQIFVAIEDETELETAMINADETTSLIYEALVGLDNILATSGSTTGGIEEGGARASGPSRSCRARLPELNLKQFNGELTQWLPFWDTYHAAVHDNSDLSDIDKFTYLTTLLRGSARDAIKGLTLTSANYKEAVEILTKRFGDHQQIKGKHMEALLAMEPAQNNTQSLRRLFDEVESHVRQLKALGVSEEAYDTLLPSVLMNKLPSDMKLLITRGVSQKDWGLTKILSTFEEELKARERTSAKGKPAKEVPPSSSAFMTGNRHCCYCQLNHLPELCKKVSRVDGRRRILKEAGRCFICLRTGHISRNCRSSVRCSKCKGRHHLSICSKEGDEEGTGDNQQEAGEQSLNPRAPAFESKSTKSLLVDSDQTVLLQTARATCFNPDKPHIQLGLRFLLDSGSQRSFITKRAKDKLRLRTTDQKMMSIITFGATVTRSQKCDIVKLGVQTMEGSLEVMLFSVPSICEPLSGSSIQLCLENYKHLQGLELEDVSNLEGMVEPDVLIGSDCYWEFVSGEIIKGMRGPTASHTKLGWVLSGPLEGDENGQCSSMLITHNLITSAEPKDSTSLEKLLKGFWELESLGILEKENLIYDQLRSNISFHEGHYQVCLPWRDSVSHLPDNLRLCEKRLRSLVRRLKQSPDLLKDYNAVIKDQLARGIVETVENPSVVDGEKVHYLPHHAVVRRDKTTTKVRVVFDASARSNGPSLNNCLHVGPRFNQMILGILLRFRFHRHAFTADIEKAFLMVSVARKDRDVLRFLWIRNPDEEPPVTQVLRYARVVFGVNSSPFLLNATIRHHVEHYRDSDPLVVKSLLESIYVDDIIGGADTEEGVWKLYCDYKRILSEGGFNLRKYIASGSVIDTGVIDESYAKFSLGNSPERLTEQKVLGIRWKVEDALV</sequence>
<keyword evidence="1" id="KW-0479">Metal-binding</keyword>
<dbReference type="InterPro" id="IPR005312">
    <property type="entry name" value="DUF1759"/>
</dbReference>
<dbReference type="Pfam" id="PF05585">
    <property type="entry name" value="DUF1758"/>
    <property type="match status" value="1"/>
</dbReference>
<keyword evidence="5" id="KW-1185">Reference proteome</keyword>
<dbReference type="OMA" id="PCAFCVE"/>
<dbReference type="Proteomes" id="UP000007879">
    <property type="component" value="Unassembled WGS sequence"/>
</dbReference>
<dbReference type="GO" id="GO:0003676">
    <property type="term" value="F:nucleic acid binding"/>
    <property type="evidence" value="ECO:0007669"/>
    <property type="project" value="InterPro"/>
</dbReference>
<feature type="compositionally biased region" description="Polar residues" evidence="2">
    <location>
        <begin position="395"/>
        <end position="407"/>
    </location>
</feature>
<evidence type="ECO:0000256" key="1">
    <source>
        <dbReference type="PROSITE-ProRule" id="PRU00047"/>
    </source>
</evidence>
<dbReference type="PANTHER" id="PTHR47331">
    <property type="entry name" value="PHD-TYPE DOMAIN-CONTAINING PROTEIN"/>
    <property type="match status" value="1"/>
</dbReference>
<feature type="domain" description="CCHC-type" evidence="3">
    <location>
        <begin position="353"/>
        <end position="369"/>
    </location>
</feature>
<dbReference type="SUPFAM" id="SSF56672">
    <property type="entry name" value="DNA/RNA polymerases"/>
    <property type="match status" value="1"/>
</dbReference>
<keyword evidence="1" id="KW-0862">Zinc</keyword>
<evidence type="ECO:0000259" key="3">
    <source>
        <dbReference type="PROSITE" id="PS50158"/>
    </source>
</evidence>
<dbReference type="CDD" id="cd01644">
    <property type="entry name" value="RT_pepA17"/>
    <property type="match status" value="1"/>
</dbReference>
<dbReference type="PANTHER" id="PTHR47331:SF1">
    <property type="entry name" value="GAG-LIKE PROTEIN"/>
    <property type="match status" value="1"/>
</dbReference>
<dbReference type="InterPro" id="IPR001878">
    <property type="entry name" value="Znf_CCHC"/>
</dbReference>
<organism evidence="4">
    <name type="scientific">Amphimedon queenslandica</name>
    <name type="common">Sponge</name>
    <dbReference type="NCBI Taxonomy" id="400682"/>
    <lineage>
        <taxon>Eukaryota</taxon>
        <taxon>Metazoa</taxon>
        <taxon>Porifera</taxon>
        <taxon>Demospongiae</taxon>
        <taxon>Heteroscleromorpha</taxon>
        <taxon>Haplosclerida</taxon>
        <taxon>Niphatidae</taxon>
        <taxon>Amphimedon</taxon>
    </lineage>
</organism>
<dbReference type="InterPro" id="IPR043128">
    <property type="entry name" value="Rev_trsase/Diguanyl_cyclase"/>
</dbReference>
<dbReference type="EnsemblMetazoa" id="Aqu2.1.12378_001">
    <property type="protein sequence ID" value="Aqu2.1.12378_001"/>
    <property type="gene ID" value="Aqu2.1.12378"/>
</dbReference>
<gene>
    <name evidence="4" type="primary">105311847</name>
</gene>
<dbReference type="STRING" id="400682.A0A1X7TCS0"/>
<dbReference type="PROSITE" id="PS50158">
    <property type="entry name" value="ZF_CCHC"/>
    <property type="match status" value="1"/>
</dbReference>
<dbReference type="InParanoid" id="A0A1X7TCS0"/>
<keyword evidence="1" id="KW-0863">Zinc-finger</keyword>
<name>A0A1X7TCS0_AMPQE</name>
<dbReference type="OrthoDB" id="10069859at2759"/>
<dbReference type="EnsemblMetazoa" id="XM_011409493.2">
    <property type="protein sequence ID" value="XP_011407795.1"/>
    <property type="gene ID" value="LOC105311847"/>
</dbReference>
<dbReference type="InterPro" id="IPR021109">
    <property type="entry name" value="Peptidase_aspartic_dom_sf"/>
</dbReference>
<proteinExistence type="predicted"/>
<dbReference type="Gene3D" id="2.40.70.10">
    <property type="entry name" value="Acid Proteases"/>
    <property type="match status" value="1"/>
</dbReference>
<accession>A0A1X7TCS0</accession>
<dbReference type="InterPro" id="IPR043502">
    <property type="entry name" value="DNA/RNA_pol_sf"/>
</dbReference>
<reference evidence="4" key="2">
    <citation type="submission" date="2017-05" db="UniProtKB">
        <authorList>
            <consortium name="EnsemblMetazoa"/>
        </authorList>
    </citation>
    <scope>IDENTIFICATION</scope>
</reference>
<dbReference type="AlphaFoldDB" id="A0A1X7TCS0"/>
<dbReference type="eggNOG" id="ENOG502QR56">
    <property type="taxonomic scope" value="Eukaryota"/>
</dbReference>
<reference evidence="5" key="1">
    <citation type="journal article" date="2010" name="Nature">
        <title>The Amphimedon queenslandica genome and the evolution of animal complexity.</title>
        <authorList>
            <person name="Srivastava M."/>
            <person name="Simakov O."/>
            <person name="Chapman J."/>
            <person name="Fahey B."/>
            <person name="Gauthier M.E."/>
            <person name="Mitros T."/>
            <person name="Richards G.S."/>
            <person name="Conaco C."/>
            <person name="Dacre M."/>
            <person name="Hellsten U."/>
            <person name="Larroux C."/>
            <person name="Putnam N.H."/>
            <person name="Stanke M."/>
            <person name="Adamska M."/>
            <person name="Darling A."/>
            <person name="Degnan S.M."/>
            <person name="Oakley T.H."/>
            <person name="Plachetzki D.C."/>
            <person name="Zhai Y."/>
            <person name="Adamski M."/>
            <person name="Calcino A."/>
            <person name="Cummins S.F."/>
            <person name="Goodstein D.M."/>
            <person name="Harris C."/>
            <person name="Jackson D.J."/>
            <person name="Leys S.P."/>
            <person name="Shu S."/>
            <person name="Woodcroft B.J."/>
            <person name="Vervoort M."/>
            <person name="Kosik K.S."/>
            <person name="Manning G."/>
            <person name="Degnan B.M."/>
            <person name="Rokhsar D.S."/>
        </authorList>
    </citation>
    <scope>NUCLEOTIDE SEQUENCE [LARGE SCALE GENOMIC DNA]</scope>
</reference>
<dbReference type="InterPro" id="IPR008737">
    <property type="entry name" value="DUF1758"/>
</dbReference>
<evidence type="ECO:0000313" key="5">
    <source>
        <dbReference type="Proteomes" id="UP000007879"/>
    </source>
</evidence>
<dbReference type="Gene3D" id="4.10.60.10">
    <property type="entry name" value="Zinc finger, CCHC-type"/>
    <property type="match status" value="1"/>
</dbReference>
<dbReference type="Gene3D" id="3.30.70.270">
    <property type="match status" value="1"/>
</dbReference>
<dbReference type="GO" id="GO:0008270">
    <property type="term" value="F:zinc ion binding"/>
    <property type="evidence" value="ECO:0007669"/>
    <property type="project" value="UniProtKB-KW"/>
</dbReference>
<dbReference type="Gene3D" id="3.10.10.10">
    <property type="entry name" value="HIV Type 1 Reverse Transcriptase, subunit A, domain 1"/>
    <property type="match status" value="1"/>
</dbReference>
<protein>
    <recommendedName>
        <fullName evidence="3">CCHC-type domain-containing protein</fullName>
    </recommendedName>
</protein>
<evidence type="ECO:0000313" key="4">
    <source>
        <dbReference type="EnsemblMetazoa" id="Aqu2.1.12378_001"/>
    </source>
</evidence>
<dbReference type="SMART" id="SM00343">
    <property type="entry name" value="ZnF_C2HC"/>
    <property type="match status" value="1"/>
</dbReference>
<dbReference type="Pfam" id="PF03564">
    <property type="entry name" value="DUF1759"/>
    <property type="match status" value="1"/>
</dbReference>
<dbReference type="KEGG" id="aqu:105311847"/>
<evidence type="ECO:0000256" key="2">
    <source>
        <dbReference type="SAM" id="MobiDB-lite"/>
    </source>
</evidence>